<dbReference type="PROSITE" id="PS51866">
    <property type="entry name" value="MOP"/>
    <property type="match status" value="1"/>
</dbReference>
<dbReference type="STRING" id="595494.Tola_1210"/>
<dbReference type="InterPro" id="IPR035906">
    <property type="entry name" value="MetI-like_sf"/>
</dbReference>
<feature type="transmembrane region" description="Helical" evidence="11">
    <location>
        <begin position="56"/>
        <end position="80"/>
    </location>
</feature>
<evidence type="ECO:0000256" key="10">
    <source>
        <dbReference type="PROSITE-ProRule" id="PRU01213"/>
    </source>
</evidence>
<dbReference type="RefSeq" id="WP_012729427.1">
    <property type="nucleotide sequence ID" value="NC_012691.1"/>
</dbReference>
<dbReference type="AlphaFoldDB" id="C4LE07"/>
<protein>
    <submittedName>
        <fullName evidence="14">TOBE domain protein</fullName>
    </submittedName>
</protein>
<evidence type="ECO:0000256" key="2">
    <source>
        <dbReference type="ARBA" id="ARBA00011779"/>
    </source>
</evidence>
<keyword evidence="15" id="KW-1185">Reference proteome</keyword>
<name>C4LE07_TOLAT</name>
<keyword evidence="3" id="KW-0813">Transport</keyword>
<dbReference type="OrthoDB" id="9802264at2"/>
<dbReference type="InterPro" id="IPR008995">
    <property type="entry name" value="Mo/tungstate-bd_C_term_dom"/>
</dbReference>
<sequence>MIDWLVSIPALLREPETRFSLSLTGQVVLITLLLHLIASLLLGYCLSKKSFPGRVIIDLLVTLPLVFPPVATGYALLMILGKNGPLRCRILARDVSLVSEKHPDTSILNLIPVRVVSITETTSPGNVLIRLNTNGTILLALITKRSCHALTLKKQMSVWAQIKSVAVLG</sequence>
<evidence type="ECO:0000313" key="14">
    <source>
        <dbReference type="EMBL" id="ACQ92828.1"/>
    </source>
</evidence>
<comment type="function">
    <text evidence="9">Part of the ABC transporter complex CysAWTP (TC 3.A.1.6.1) involved in sulfate/thiosulfate import. Probably responsible for the translocation of the substrate across the membrane.</text>
</comment>
<feature type="transmembrane region" description="Helical" evidence="11">
    <location>
        <begin position="20"/>
        <end position="44"/>
    </location>
</feature>
<dbReference type="InterPro" id="IPR005667">
    <property type="entry name" value="Sulph_transpt2"/>
</dbReference>
<comment type="subcellular location">
    <subcellularLocation>
        <location evidence="1">Cell membrane</location>
        <topology evidence="1">Multi-pass membrane protein</topology>
    </subcellularLocation>
</comment>
<dbReference type="SUPFAM" id="SSF161098">
    <property type="entry name" value="MetI-like"/>
    <property type="match status" value="1"/>
</dbReference>
<keyword evidence="6 11" id="KW-1133">Transmembrane helix</keyword>
<accession>C4LE07</accession>
<dbReference type="Proteomes" id="UP000009073">
    <property type="component" value="Chromosome"/>
</dbReference>
<evidence type="ECO:0000259" key="12">
    <source>
        <dbReference type="PROSITE" id="PS50928"/>
    </source>
</evidence>
<evidence type="ECO:0000313" key="15">
    <source>
        <dbReference type="Proteomes" id="UP000009073"/>
    </source>
</evidence>
<dbReference type="InterPro" id="IPR004606">
    <property type="entry name" value="Mop_domain"/>
</dbReference>
<organism evidence="14 15">
    <name type="scientific">Tolumonas auensis (strain DSM 9187 / NBRC 110442 / TA 4)</name>
    <dbReference type="NCBI Taxonomy" id="595494"/>
    <lineage>
        <taxon>Bacteria</taxon>
        <taxon>Pseudomonadati</taxon>
        <taxon>Pseudomonadota</taxon>
        <taxon>Gammaproteobacteria</taxon>
        <taxon>Aeromonadales</taxon>
        <taxon>Aeromonadaceae</taxon>
        <taxon>Tolumonas</taxon>
    </lineage>
</organism>
<keyword evidence="5 11" id="KW-0812">Transmembrane</keyword>
<evidence type="ECO:0000256" key="5">
    <source>
        <dbReference type="ARBA" id="ARBA00022692"/>
    </source>
</evidence>
<dbReference type="GO" id="GO:0015419">
    <property type="term" value="F:ABC-type sulfate transporter activity"/>
    <property type="evidence" value="ECO:0007669"/>
    <property type="project" value="InterPro"/>
</dbReference>
<dbReference type="eggNOG" id="COG4149">
    <property type="taxonomic scope" value="Bacteria"/>
</dbReference>
<dbReference type="GO" id="GO:0015689">
    <property type="term" value="P:molybdate ion transport"/>
    <property type="evidence" value="ECO:0007669"/>
    <property type="project" value="InterPro"/>
</dbReference>
<feature type="domain" description="Mop" evidence="13">
    <location>
        <begin position="104"/>
        <end position="169"/>
    </location>
</feature>
<evidence type="ECO:0000256" key="1">
    <source>
        <dbReference type="ARBA" id="ARBA00004651"/>
    </source>
</evidence>
<dbReference type="GO" id="GO:0005886">
    <property type="term" value="C:plasma membrane"/>
    <property type="evidence" value="ECO:0007669"/>
    <property type="project" value="UniProtKB-SubCell"/>
</dbReference>
<reference evidence="14 15" key="2">
    <citation type="journal article" date="2011" name="Stand. Genomic Sci.">
        <title>Complete genome sequence of Tolumonas auensis type strain (TA 4).</title>
        <authorList>
            <person name="Chertkov O."/>
            <person name="Copeland A."/>
            <person name="Lucas S."/>
            <person name="Lapidus A."/>
            <person name="Berry K.W."/>
            <person name="Detter J.C."/>
            <person name="Del Rio T.G."/>
            <person name="Hammon N."/>
            <person name="Dalin E."/>
            <person name="Tice H."/>
            <person name="Pitluck S."/>
            <person name="Richardson P."/>
            <person name="Bruce D."/>
            <person name="Goodwin L."/>
            <person name="Han C."/>
            <person name="Tapia R."/>
            <person name="Saunders E."/>
            <person name="Schmutz J."/>
            <person name="Brettin T."/>
            <person name="Larimer F."/>
            <person name="Land M."/>
            <person name="Hauser L."/>
            <person name="Spring S."/>
            <person name="Rohde M."/>
            <person name="Kyrpides N.C."/>
            <person name="Ivanova N."/>
            <person name="Goker M."/>
            <person name="Beller H.R."/>
            <person name="Klenk H.P."/>
            <person name="Woyke T."/>
        </authorList>
    </citation>
    <scope>NUCLEOTIDE SEQUENCE [LARGE SCALE GENOMIC DNA]</scope>
    <source>
        <strain evidence="15">DSM 9187 / TA4</strain>
    </source>
</reference>
<dbReference type="EMBL" id="CP001616">
    <property type="protein sequence ID" value="ACQ92828.1"/>
    <property type="molecule type" value="Genomic_DNA"/>
</dbReference>
<dbReference type="InterPro" id="IPR000515">
    <property type="entry name" value="MetI-like"/>
</dbReference>
<feature type="domain" description="ABC transmembrane type-1" evidence="12">
    <location>
        <begin position="21"/>
        <end position="169"/>
    </location>
</feature>
<evidence type="ECO:0000256" key="8">
    <source>
        <dbReference type="ARBA" id="ARBA00023136"/>
    </source>
</evidence>
<dbReference type="KEGG" id="tau:Tola_1210"/>
<reference evidence="15" key="1">
    <citation type="submission" date="2009-05" db="EMBL/GenBank/DDBJ databases">
        <title>Complete sequence of Tolumonas auensis DSM 9187.</title>
        <authorList>
            <consortium name="US DOE Joint Genome Institute"/>
            <person name="Lucas S."/>
            <person name="Copeland A."/>
            <person name="Lapidus A."/>
            <person name="Glavina del Rio T."/>
            <person name="Tice H."/>
            <person name="Bruce D."/>
            <person name="Goodwin L."/>
            <person name="Pitluck S."/>
            <person name="Chertkov O."/>
            <person name="Brettin T."/>
            <person name="Detter J.C."/>
            <person name="Han C."/>
            <person name="Larimer F."/>
            <person name="Land M."/>
            <person name="Hauser L."/>
            <person name="Kyrpides N."/>
            <person name="Mikhailova N."/>
            <person name="Spring S."/>
            <person name="Beller H."/>
        </authorList>
    </citation>
    <scope>NUCLEOTIDE SEQUENCE [LARGE SCALE GENOMIC DNA]</scope>
    <source>
        <strain evidence="15">DSM 9187 / TA4</strain>
    </source>
</reference>
<keyword evidence="7" id="KW-0764">Sulfate transport</keyword>
<dbReference type="SUPFAM" id="SSF50331">
    <property type="entry name" value="MOP-like"/>
    <property type="match status" value="1"/>
</dbReference>
<evidence type="ECO:0000256" key="11">
    <source>
        <dbReference type="SAM" id="Phobius"/>
    </source>
</evidence>
<evidence type="ECO:0000256" key="9">
    <source>
        <dbReference type="ARBA" id="ARBA00025323"/>
    </source>
</evidence>
<dbReference type="eggNOG" id="COG4148">
    <property type="taxonomic scope" value="Bacteria"/>
</dbReference>
<keyword evidence="8 11" id="KW-0472">Membrane</keyword>
<dbReference type="PROSITE" id="PS50928">
    <property type="entry name" value="ABC_TM1"/>
    <property type="match status" value="1"/>
</dbReference>
<evidence type="ECO:0000256" key="4">
    <source>
        <dbReference type="ARBA" id="ARBA00022505"/>
    </source>
</evidence>
<dbReference type="InterPro" id="IPR005116">
    <property type="entry name" value="Transp-assoc_OB_typ1"/>
</dbReference>
<dbReference type="Gene3D" id="2.40.50.100">
    <property type="match status" value="1"/>
</dbReference>
<dbReference type="PANTHER" id="PTHR30406">
    <property type="entry name" value="SULFATE TRANSPORT SYSTEM PERMEASE PROTEIN"/>
    <property type="match status" value="1"/>
</dbReference>
<keyword evidence="4 10" id="KW-0500">Molybdenum</keyword>
<comment type="subunit">
    <text evidence="2">The complex is composed of two ATP-binding proteins (CysA), two transmembrane proteins (CysT and CysW) and a solute-binding protein (CysP).</text>
</comment>
<proteinExistence type="predicted"/>
<dbReference type="PANTHER" id="PTHR30406:SF8">
    <property type="entry name" value="SULFATE TRANSPORT SYSTEM PERMEASE PROTEIN CYST"/>
    <property type="match status" value="1"/>
</dbReference>
<dbReference type="Pfam" id="PF03459">
    <property type="entry name" value="TOBE"/>
    <property type="match status" value="1"/>
</dbReference>
<evidence type="ECO:0000256" key="3">
    <source>
        <dbReference type="ARBA" id="ARBA00022448"/>
    </source>
</evidence>
<gene>
    <name evidence="14" type="ordered locus">Tola_1210</name>
</gene>
<evidence type="ECO:0000256" key="6">
    <source>
        <dbReference type="ARBA" id="ARBA00022989"/>
    </source>
</evidence>
<evidence type="ECO:0000256" key="7">
    <source>
        <dbReference type="ARBA" id="ARBA00023032"/>
    </source>
</evidence>
<evidence type="ECO:0000259" key="13">
    <source>
        <dbReference type="PROSITE" id="PS51866"/>
    </source>
</evidence>
<dbReference type="HOGENOM" id="CLU_1577793_0_0_6"/>